<protein>
    <submittedName>
        <fullName evidence="2">Uncharacterized protein</fullName>
    </submittedName>
</protein>
<organism evidence="2 3">
    <name type="scientific">Portunus trituberculatus</name>
    <name type="common">Swimming crab</name>
    <name type="synonym">Neptunus trituberculatus</name>
    <dbReference type="NCBI Taxonomy" id="210409"/>
    <lineage>
        <taxon>Eukaryota</taxon>
        <taxon>Metazoa</taxon>
        <taxon>Ecdysozoa</taxon>
        <taxon>Arthropoda</taxon>
        <taxon>Crustacea</taxon>
        <taxon>Multicrustacea</taxon>
        <taxon>Malacostraca</taxon>
        <taxon>Eumalacostraca</taxon>
        <taxon>Eucarida</taxon>
        <taxon>Decapoda</taxon>
        <taxon>Pleocyemata</taxon>
        <taxon>Brachyura</taxon>
        <taxon>Eubrachyura</taxon>
        <taxon>Portunoidea</taxon>
        <taxon>Portunidae</taxon>
        <taxon>Portuninae</taxon>
        <taxon>Portunus</taxon>
    </lineage>
</organism>
<dbReference type="Proteomes" id="UP000324222">
    <property type="component" value="Unassembled WGS sequence"/>
</dbReference>
<gene>
    <name evidence="2" type="ORF">E2C01_026814</name>
</gene>
<evidence type="ECO:0000313" key="2">
    <source>
        <dbReference type="EMBL" id="MPC33463.1"/>
    </source>
</evidence>
<dbReference type="EMBL" id="VSRR010002839">
    <property type="protein sequence ID" value="MPC33463.1"/>
    <property type="molecule type" value="Genomic_DNA"/>
</dbReference>
<feature type="region of interest" description="Disordered" evidence="1">
    <location>
        <begin position="39"/>
        <end position="58"/>
    </location>
</feature>
<evidence type="ECO:0000313" key="3">
    <source>
        <dbReference type="Proteomes" id="UP000324222"/>
    </source>
</evidence>
<evidence type="ECO:0000256" key="1">
    <source>
        <dbReference type="SAM" id="MobiDB-lite"/>
    </source>
</evidence>
<reference evidence="2 3" key="1">
    <citation type="submission" date="2019-05" db="EMBL/GenBank/DDBJ databases">
        <title>Another draft genome of Portunus trituberculatus and its Hox gene families provides insights of decapod evolution.</title>
        <authorList>
            <person name="Jeong J.-H."/>
            <person name="Song I."/>
            <person name="Kim S."/>
            <person name="Choi T."/>
            <person name="Kim D."/>
            <person name="Ryu S."/>
            <person name="Kim W."/>
        </authorList>
    </citation>
    <scope>NUCLEOTIDE SEQUENCE [LARGE SCALE GENOMIC DNA]</scope>
    <source>
        <tissue evidence="2">Muscle</tissue>
    </source>
</reference>
<sequence>MELVLSVFPIPLHLQQHYHTSSAPPPLLSMPFIYKETKRQRRGSGTPALTPTTSVAVGEQAPSITRQHPCLSCTHTGMPEESFVIHLQWGEVKEVVMPNDEVQSRDYDEDNDDKDKVACSHGNQQYSVMVFWCHEGKNLLKFLRWCDYDFLCRT</sequence>
<comment type="caution">
    <text evidence="2">The sequence shown here is derived from an EMBL/GenBank/DDBJ whole genome shotgun (WGS) entry which is preliminary data.</text>
</comment>
<dbReference type="AlphaFoldDB" id="A0A5B7EK96"/>
<keyword evidence="3" id="KW-1185">Reference proteome</keyword>
<name>A0A5B7EK96_PORTR</name>
<accession>A0A5B7EK96</accession>
<proteinExistence type="predicted"/>